<evidence type="ECO:0000259" key="4">
    <source>
        <dbReference type="Pfam" id="PF01248"/>
    </source>
</evidence>
<accession>A0AAN7A3Q0</accession>
<dbReference type="Gene3D" id="3.30.1330.30">
    <property type="match status" value="1"/>
</dbReference>
<reference evidence="5" key="2">
    <citation type="submission" date="2023-05" db="EMBL/GenBank/DDBJ databases">
        <authorList>
            <consortium name="Lawrence Berkeley National Laboratory"/>
            <person name="Steindorff A."/>
            <person name="Hensen N."/>
            <person name="Bonometti L."/>
            <person name="Westerberg I."/>
            <person name="Brannstrom I.O."/>
            <person name="Guillou S."/>
            <person name="Cros-Aarteil S."/>
            <person name="Calhoun S."/>
            <person name="Haridas S."/>
            <person name="Kuo A."/>
            <person name="Mondo S."/>
            <person name="Pangilinan J."/>
            <person name="Riley R."/>
            <person name="Labutti K."/>
            <person name="Andreopoulos B."/>
            <person name="Lipzen A."/>
            <person name="Chen C."/>
            <person name="Yanf M."/>
            <person name="Daum C."/>
            <person name="Ng V."/>
            <person name="Clum A."/>
            <person name="Ohm R."/>
            <person name="Martin F."/>
            <person name="Silar P."/>
            <person name="Natvig D."/>
            <person name="Lalanne C."/>
            <person name="Gautier V."/>
            <person name="Ament-Velasquez S.L."/>
            <person name="Kruys A."/>
            <person name="Hutchinson M.I."/>
            <person name="Powell A.J."/>
            <person name="Barry K."/>
            <person name="Miller A.N."/>
            <person name="Grigoriev I.V."/>
            <person name="Debuchy R."/>
            <person name="Gladieux P."/>
            <person name="Thoren M.H."/>
            <person name="Johannesson H."/>
        </authorList>
    </citation>
    <scope>NUCLEOTIDE SEQUENCE</scope>
    <source>
        <strain evidence="5">CBS 892.96</strain>
    </source>
</reference>
<comment type="similarity">
    <text evidence="1">Belongs to the eukaryotic ribosomal protein eL30 family.</text>
</comment>
<dbReference type="InterPro" id="IPR029064">
    <property type="entry name" value="Ribosomal_eL30-like_sf"/>
</dbReference>
<feature type="non-terminal residue" evidence="5">
    <location>
        <position position="1"/>
    </location>
</feature>
<dbReference type="PROSITE" id="PS00709">
    <property type="entry name" value="RIBOSOMAL_L30E_1"/>
    <property type="match status" value="1"/>
</dbReference>
<name>A0AAN7A3Q0_9PEZI</name>
<sequence>ARSKTRATDTPSQCLALVVISGRVSVGYKSTLKPLRSGNCKLVLIAGNAPPLPLPTIRLTPRKDYAMLSKTPVHHYVGNNIEPGTACGKLYSRSVMAILDTGDSDSLADHFRTTHPSTLRYVLLNQIKLGGFQ</sequence>
<gene>
    <name evidence="5" type="ORF">QBC36DRAFT_192828</name>
</gene>
<dbReference type="Pfam" id="PF01248">
    <property type="entry name" value="Ribosomal_L7Ae"/>
    <property type="match status" value="1"/>
</dbReference>
<dbReference type="AlphaFoldDB" id="A0AAN7A3Q0"/>
<proteinExistence type="inferred from homology"/>
<dbReference type="InterPro" id="IPR022991">
    <property type="entry name" value="Ribosomal_eL30_CS"/>
</dbReference>
<dbReference type="InterPro" id="IPR004038">
    <property type="entry name" value="Ribosomal_eL8/eL30/eS12/Gad45"/>
</dbReference>
<dbReference type="SUPFAM" id="SSF55315">
    <property type="entry name" value="L30e-like"/>
    <property type="match status" value="1"/>
</dbReference>
<evidence type="ECO:0000313" key="5">
    <source>
        <dbReference type="EMBL" id="KAK4174231.1"/>
    </source>
</evidence>
<evidence type="ECO:0000256" key="3">
    <source>
        <dbReference type="ARBA" id="ARBA00023274"/>
    </source>
</evidence>
<protein>
    <submittedName>
        <fullName evidence="5">50S ribosomal protein L30e-like protein</fullName>
    </submittedName>
</protein>
<evidence type="ECO:0000256" key="1">
    <source>
        <dbReference type="ARBA" id="ARBA00007326"/>
    </source>
</evidence>
<feature type="domain" description="Ribosomal protein eL8/eL30/eS12/Gadd45" evidence="4">
    <location>
        <begin position="15"/>
        <end position="107"/>
    </location>
</feature>
<keyword evidence="2 5" id="KW-0689">Ribosomal protein</keyword>
<reference evidence="5" key="1">
    <citation type="journal article" date="2023" name="Mol. Phylogenet. Evol.">
        <title>Genome-scale phylogeny and comparative genomics of the fungal order Sordariales.</title>
        <authorList>
            <person name="Hensen N."/>
            <person name="Bonometti L."/>
            <person name="Westerberg I."/>
            <person name="Brannstrom I.O."/>
            <person name="Guillou S."/>
            <person name="Cros-Aarteil S."/>
            <person name="Calhoun S."/>
            <person name="Haridas S."/>
            <person name="Kuo A."/>
            <person name="Mondo S."/>
            <person name="Pangilinan J."/>
            <person name="Riley R."/>
            <person name="LaButti K."/>
            <person name="Andreopoulos B."/>
            <person name="Lipzen A."/>
            <person name="Chen C."/>
            <person name="Yan M."/>
            <person name="Daum C."/>
            <person name="Ng V."/>
            <person name="Clum A."/>
            <person name="Steindorff A."/>
            <person name="Ohm R.A."/>
            <person name="Martin F."/>
            <person name="Silar P."/>
            <person name="Natvig D.O."/>
            <person name="Lalanne C."/>
            <person name="Gautier V."/>
            <person name="Ament-Velasquez S.L."/>
            <person name="Kruys A."/>
            <person name="Hutchinson M.I."/>
            <person name="Powell A.J."/>
            <person name="Barry K."/>
            <person name="Miller A.N."/>
            <person name="Grigoriev I.V."/>
            <person name="Debuchy R."/>
            <person name="Gladieux P."/>
            <person name="Hiltunen Thoren M."/>
            <person name="Johannesson H."/>
        </authorList>
    </citation>
    <scope>NUCLEOTIDE SEQUENCE</scope>
    <source>
        <strain evidence="5">CBS 892.96</strain>
    </source>
</reference>
<dbReference type="Proteomes" id="UP001302321">
    <property type="component" value="Unassembled WGS sequence"/>
</dbReference>
<dbReference type="PANTHER" id="PTHR11449">
    <property type="entry name" value="RIBOSOMAL PROTEIN L30"/>
    <property type="match status" value="1"/>
</dbReference>
<keyword evidence="6" id="KW-1185">Reference proteome</keyword>
<dbReference type="EMBL" id="MU866294">
    <property type="protein sequence ID" value="KAK4174231.1"/>
    <property type="molecule type" value="Genomic_DNA"/>
</dbReference>
<dbReference type="GO" id="GO:0003723">
    <property type="term" value="F:RNA binding"/>
    <property type="evidence" value="ECO:0007669"/>
    <property type="project" value="InterPro"/>
</dbReference>
<evidence type="ECO:0000313" key="6">
    <source>
        <dbReference type="Proteomes" id="UP001302321"/>
    </source>
</evidence>
<dbReference type="GO" id="GO:0005840">
    <property type="term" value="C:ribosome"/>
    <property type="evidence" value="ECO:0007669"/>
    <property type="project" value="UniProtKB-KW"/>
</dbReference>
<dbReference type="InterPro" id="IPR039109">
    <property type="entry name" value="Ribosomal_eL30-like"/>
</dbReference>
<evidence type="ECO:0000256" key="2">
    <source>
        <dbReference type="ARBA" id="ARBA00022980"/>
    </source>
</evidence>
<comment type="caution">
    <text evidence="5">The sequence shown here is derived from an EMBL/GenBank/DDBJ whole genome shotgun (WGS) entry which is preliminary data.</text>
</comment>
<dbReference type="GO" id="GO:1990904">
    <property type="term" value="C:ribonucleoprotein complex"/>
    <property type="evidence" value="ECO:0007669"/>
    <property type="project" value="UniProtKB-KW"/>
</dbReference>
<organism evidence="5 6">
    <name type="scientific">Triangularia setosa</name>
    <dbReference type="NCBI Taxonomy" id="2587417"/>
    <lineage>
        <taxon>Eukaryota</taxon>
        <taxon>Fungi</taxon>
        <taxon>Dikarya</taxon>
        <taxon>Ascomycota</taxon>
        <taxon>Pezizomycotina</taxon>
        <taxon>Sordariomycetes</taxon>
        <taxon>Sordariomycetidae</taxon>
        <taxon>Sordariales</taxon>
        <taxon>Podosporaceae</taxon>
        <taxon>Triangularia</taxon>
    </lineage>
</organism>
<keyword evidence="3" id="KW-0687">Ribonucleoprotein</keyword>